<evidence type="ECO:0000259" key="1">
    <source>
        <dbReference type="PROSITE" id="PS50168"/>
    </source>
</evidence>
<accession>A0A814ERH5</accession>
<name>A0A814ERH5_9BILA</name>
<keyword evidence="4" id="KW-1185">Reference proteome</keyword>
<dbReference type="Proteomes" id="UP000663829">
    <property type="component" value="Unassembled WGS sequence"/>
</dbReference>
<dbReference type="SMART" id="SM00031">
    <property type="entry name" value="DED"/>
    <property type="match status" value="1"/>
</dbReference>
<dbReference type="PROSITE" id="PS50168">
    <property type="entry name" value="DED"/>
    <property type="match status" value="1"/>
</dbReference>
<dbReference type="Proteomes" id="UP000681722">
    <property type="component" value="Unassembled WGS sequence"/>
</dbReference>
<organism evidence="2 4">
    <name type="scientific">Didymodactylos carnosus</name>
    <dbReference type="NCBI Taxonomy" id="1234261"/>
    <lineage>
        <taxon>Eukaryota</taxon>
        <taxon>Metazoa</taxon>
        <taxon>Spiralia</taxon>
        <taxon>Gnathifera</taxon>
        <taxon>Rotifera</taxon>
        <taxon>Eurotatoria</taxon>
        <taxon>Bdelloidea</taxon>
        <taxon>Philodinida</taxon>
        <taxon>Philodinidae</taxon>
        <taxon>Didymodactylos</taxon>
    </lineage>
</organism>
<reference evidence="2" key="1">
    <citation type="submission" date="2021-02" db="EMBL/GenBank/DDBJ databases">
        <authorList>
            <person name="Nowell W R."/>
        </authorList>
    </citation>
    <scope>NUCLEOTIDE SEQUENCE</scope>
</reference>
<dbReference type="OrthoDB" id="100767at2759"/>
<comment type="caution">
    <text evidence="2">The sequence shown here is derived from an EMBL/GenBank/DDBJ whole genome shotgun (WGS) entry which is preliminary data.</text>
</comment>
<gene>
    <name evidence="2" type="ORF">GPM918_LOCUS12337</name>
    <name evidence="3" type="ORF">SRO942_LOCUS12338</name>
</gene>
<dbReference type="InterPro" id="IPR011029">
    <property type="entry name" value="DEATH-like_dom_sf"/>
</dbReference>
<dbReference type="EMBL" id="CAJOBC010002686">
    <property type="protein sequence ID" value="CAF3745917.1"/>
    <property type="molecule type" value="Genomic_DNA"/>
</dbReference>
<dbReference type="SUPFAM" id="SSF47986">
    <property type="entry name" value="DEATH domain"/>
    <property type="match status" value="1"/>
</dbReference>
<dbReference type="EMBL" id="CAJNOQ010002686">
    <property type="protein sequence ID" value="CAF0972996.1"/>
    <property type="molecule type" value="Genomic_DNA"/>
</dbReference>
<feature type="domain" description="DED" evidence="1">
    <location>
        <begin position="6"/>
        <end position="82"/>
    </location>
</feature>
<protein>
    <recommendedName>
        <fullName evidence="1">DED domain-containing protein</fullName>
    </recommendedName>
</protein>
<evidence type="ECO:0000313" key="4">
    <source>
        <dbReference type="Proteomes" id="UP000663829"/>
    </source>
</evidence>
<sequence>MDNEYELRKLLLDTQFALSDNDKDYLVFVIGLDIGKHLQNSKLVHVFEALIQRNKISSNNLNYLIERLETIKRPDVAQYLKALEISPSPLSSNLINTHDLVDIDEVQNTNNTYEDESSELSSTKLLQGVPNQYLSLINRTDSQRNIVIDVESYHSSGSVSCWLTEYYYLKKAEEQSISNSLPCFLSFCLVLPNLSGQLYSLCHSRHLKLIKDDDNLKQELVYYIEKKHKKSAKTIGLYKANKLINYLQTHRILLDQIDLIIFNVCTCRCINNKSNEDEMQSYITLMKYLNDLHLSVDQKPRVIVIRTKPYQEISLWDELICTYNQH</sequence>
<dbReference type="AlphaFoldDB" id="A0A814ERH5"/>
<dbReference type="InterPro" id="IPR001875">
    <property type="entry name" value="DED_dom"/>
</dbReference>
<evidence type="ECO:0000313" key="2">
    <source>
        <dbReference type="EMBL" id="CAF0972996.1"/>
    </source>
</evidence>
<dbReference type="Gene3D" id="1.10.533.10">
    <property type="entry name" value="Death Domain, Fas"/>
    <property type="match status" value="1"/>
</dbReference>
<evidence type="ECO:0000313" key="3">
    <source>
        <dbReference type="EMBL" id="CAF3745917.1"/>
    </source>
</evidence>
<proteinExistence type="predicted"/>
<dbReference type="GO" id="GO:0042981">
    <property type="term" value="P:regulation of apoptotic process"/>
    <property type="evidence" value="ECO:0007669"/>
    <property type="project" value="InterPro"/>
</dbReference>